<evidence type="ECO:0008006" key="14">
    <source>
        <dbReference type="Google" id="ProtNLM"/>
    </source>
</evidence>
<reference evidence="12" key="1">
    <citation type="submission" date="2022-03" db="EMBL/GenBank/DDBJ databases">
        <authorList>
            <person name="Tunstrom K."/>
        </authorList>
    </citation>
    <scope>NUCLEOTIDE SEQUENCE</scope>
</reference>
<evidence type="ECO:0000256" key="8">
    <source>
        <dbReference type="ARBA" id="ARBA00023242"/>
    </source>
</evidence>
<comment type="caution">
    <text evidence="12">The sequence shown here is derived from an EMBL/GenBank/DDBJ whole genome shotgun (WGS) entry which is preliminary data.</text>
</comment>
<keyword evidence="4" id="KW-0862">Zinc</keyword>
<feature type="domain" description="HAT C-terminal dimerisation" evidence="11">
    <location>
        <begin position="356"/>
        <end position="425"/>
    </location>
</feature>
<evidence type="ECO:0000256" key="5">
    <source>
        <dbReference type="ARBA" id="ARBA00023015"/>
    </source>
</evidence>
<keyword evidence="2" id="KW-0479">Metal-binding</keyword>
<keyword evidence="8" id="KW-0539">Nucleus</keyword>
<keyword evidence="5" id="KW-0805">Transcription regulation</keyword>
<dbReference type="InterPro" id="IPR003656">
    <property type="entry name" value="Znf_BED"/>
</dbReference>
<evidence type="ECO:0000256" key="6">
    <source>
        <dbReference type="ARBA" id="ARBA00023125"/>
    </source>
</evidence>
<evidence type="ECO:0000256" key="7">
    <source>
        <dbReference type="ARBA" id="ARBA00023163"/>
    </source>
</evidence>
<dbReference type="Pfam" id="PF02892">
    <property type="entry name" value="zf-BED"/>
    <property type="match status" value="1"/>
</dbReference>
<keyword evidence="3" id="KW-0863">Zinc-finger</keyword>
<name>A0AAU9VDL0_EUPED</name>
<sequence length="506" mass="58573">MGRLRNKIIWRHYQELEDKSVKCTFCDKHYKKGHVTKMTQHLMTCFKCPQAVKKEISDQTQPNESRESTSAPIVTEDTSSDNIDLREEFSKALLITGMPLSMVEHPLWIKLFEKFNFKLPGRKMIANKYLEKIYKEMYKKINEDITSSSFLHLQCDGWTDICNEGIINFVISKPDPLFINSLNTHDNRRTSEYLSCEIEKVTLEDIKPTADIKYTLLDEDFWCMLDQCVSILEPVADSIFKLEGNKFNIHEVFMVLRNLKSKLEFVLPSITMLDNENKENIKTCIEKRVKQCLKPIHYAAYMLDPKSVGIELDHMQETEAMEFICSLAEHLNIDCLVDLAQYKGKEGLWGKAFTWKAAEKVSPTLWWKGICGSSQLSKIALRVLTAPCTSAATERTFSTQGFIHSAKRNRLTSERAAKITFISHNWNLINNNERETEMKDEDSDENFIVQDDDMIRHNYMESVQDLESSLLEKSEDNEPIASTSRGITDFQFVCFTEGMYDSDTDY</sequence>
<keyword evidence="6" id="KW-0238">DNA-binding</keyword>
<dbReference type="EMBL" id="CAKOGL010000031">
    <property type="protein sequence ID" value="CAH2108391.1"/>
    <property type="molecule type" value="Genomic_DNA"/>
</dbReference>
<keyword evidence="13" id="KW-1185">Reference proteome</keyword>
<dbReference type="GO" id="GO:0046983">
    <property type="term" value="F:protein dimerization activity"/>
    <property type="evidence" value="ECO:0007669"/>
    <property type="project" value="InterPro"/>
</dbReference>
<dbReference type="Proteomes" id="UP001153954">
    <property type="component" value="Unassembled WGS sequence"/>
</dbReference>
<dbReference type="GO" id="GO:0008270">
    <property type="term" value="F:zinc ion binding"/>
    <property type="evidence" value="ECO:0007669"/>
    <property type="project" value="UniProtKB-KW"/>
</dbReference>
<evidence type="ECO:0000256" key="3">
    <source>
        <dbReference type="ARBA" id="ARBA00022771"/>
    </source>
</evidence>
<evidence type="ECO:0000313" key="13">
    <source>
        <dbReference type="Proteomes" id="UP001153954"/>
    </source>
</evidence>
<accession>A0AAU9VDL0</accession>
<dbReference type="PANTHER" id="PTHR46481">
    <property type="entry name" value="ZINC FINGER BED DOMAIN-CONTAINING PROTEIN 4"/>
    <property type="match status" value="1"/>
</dbReference>
<gene>
    <name evidence="12" type="ORF">EEDITHA_LOCUS22331</name>
</gene>
<dbReference type="AlphaFoldDB" id="A0AAU9VDL0"/>
<feature type="compositionally biased region" description="Polar residues" evidence="9">
    <location>
        <begin position="58"/>
        <end position="77"/>
    </location>
</feature>
<dbReference type="PANTHER" id="PTHR46481:SF10">
    <property type="entry name" value="ZINC FINGER BED DOMAIN-CONTAINING PROTEIN 39"/>
    <property type="match status" value="1"/>
</dbReference>
<dbReference type="Pfam" id="PF05699">
    <property type="entry name" value="Dimer_Tnp_hAT"/>
    <property type="match status" value="1"/>
</dbReference>
<dbReference type="GO" id="GO:0003677">
    <property type="term" value="F:DNA binding"/>
    <property type="evidence" value="ECO:0007669"/>
    <property type="project" value="UniProtKB-KW"/>
</dbReference>
<evidence type="ECO:0000256" key="1">
    <source>
        <dbReference type="ARBA" id="ARBA00004123"/>
    </source>
</evidence>
<evidence type="ECO:0000259" key="11">
    <source>
        <dbReference type="Pfam" id="PF05699"/>
    </source>
</evidence>
<dbReference type="SUPFAM" id="SSF53098">
    <property type="entry name" value="Ribonuclease H-like"/>
    <property type="match status" value="1"/>
</dbReference>
<proteinExistence type="predicted"/>
<keyword evidence="7" id="KW-0804">Transcription</keyword>
<evidence type="ECO:0000256" key="2">
    <source>
        <dbReference type="ARBA" id="ARBA00022723"/>
    </source>
</evidence>
<evidence type="ECO:0000256" key="9">
    <source>
        <dbReference type="SAM" id="MobiDB-lite"/>
    </source>
</evidence>
<organism evidence="12 13">
    <name type="scientific">Euphydryas editha</name>
    <name type="common">Edith's checkerspot</name>
    <dbReference type="NCBI Taxonomy" id="104508"/>
    <lineage>
        <taxon>Eukaryota</taxon>
        <taxon>Metazoa</taxon>
        <taxon>Ecdysozoa</taxon>
        <taxon>Arthropoda</taxon>
        <taxon>Hexapoda</taxon>
        <taxon>Insecta</taxon>
        <taxon>Pterygota</taxon>
        <taxon>Neoptera</taxon>
        <taxon>Endopterygota</taxon>
        <taxon>Lepidoptera</taxon>
        <taxon>Glossata</taxon>
        <taxon>Ditrysia</taxon>
        <taxon>Papilionoidea</taxon>
        <taxon>Nymphalidae</taxon>
        <taxon>Nymphalinae</taxon>
        <taxon>Euphydryas</taxon>
    </lineage>
</organism>
<dbReference type="InterPro" id="IPR012337">
    <property type="entry name" value="RNaseH-like_sf"/>
</dbReference>
<protein>
    <recommendedName>
        <fullName evidence="14">BED-type domain-containing protein</fullName>
    </recommendedName>
</protein>
<dbReference type="InterPro" id="IPR008906">
    <property type="entry name" value="HATC_C_dom"/>
</dbReference>
<feature type="domain" description="BED-type" evidence="10">
    <location>
        <begin position="9"/>
        <end position="44"/>
    </location>
</feature>
<comment type="subcellular location">
    <subcellularLocation>
        <location evidence="1">Nucleus</location>
    </subcellularLocation>
</comment>
<evidence type="ECO:0000313" key="12">
    <source>
        <dbReference type="EMBL" id="CAH2108391.1"/>
    </source>
</evidence>
<dbReference type="InterPro" id="IPR052035">
    <property type="entry name" value="ZnF_BED_domain_contain"/>
</dbReference>
<evidence type="ECO:0000259" key="10">
    <source>
        <dbReference type="Pfam" id="PF02892"/>
    </source>
</evidence>
<evidence type="ECO:0000256" key="4">
    <source>
        <dbReference type="ARBA" id="ARBA00022833"/>
    </source>
</evidence>
<dbReference type="GO" id="GO:0005634">
    <property type="term" value="C:nucleus"/>
    <property type="evidence" value="ECO:0007669"/>
    <property type="project" value="UniProtKB-SubCell"/>
</dbReference>
<feature type="region of interest" description="Disordered" evidence="9">
    <location>
        <begin position="56"/>
        <end position="77"/>
    </location>
</feature>